<name>A0A1M4MKR2_9EURY</name>
<organism evidence="1 2">
    <name type="scientific">Methanoculleus chikugoensis</name>
    <dbReference type="NCBI Taxonomy" id="118126"/>
    <lineage>
        <taxon>Archaea</taxon>
        <taxon>Methanobacteriati</taxon>
        <taxon>Methanobacteriota</taxon>
        <taxon>Stenosarchaea group</taxon>
        <taxon>Methanomicrobia</taxon>
        <taxon>Methanomicrobiales</taxon>
        <taxon>Methanomicrobiaceae</taxon>
        <taxon>Methanoculleus</taxon>
    </lineage>
</organism>
<evidence type="ECO:0000313" key="2">
    <source>
        <dbReference type="Proteomes" id="UP000184671"/>
    </source>
</evidence>
<gene>
    <name evidence="1" type="ORF">L21_1425</name>
</gene>
<protein>
    <submittedName>
        <fullName evidence="1">Uncharacterized protein</fullName>
    </submittedName>
</protein>
<proteinExistence type="predicted"/>
<dbReference type="RefSeq" id="WP_143727234.1">
    <property type="nucleotide sequence ID" value="NZ_FMID01000034.1"/>
</dbReference>
<accession>A0A1M4MKR2</accession>
<evidence type="ECO:0000313" key="1">
    <source>
        <dbReference type="EMBL" id="SCL75521.1"/>
    </source>
</evidence>
<dbReference type="AlphaFoldDB" id="A0A1M4MKR2"/>
<dbReference type="EMBL" id="FMID01000034">
    <property type="protein sequence ID" value="SCL75521.1"/>
    <property type="molecule type" value="Genomic_DNA"/>
</dbReference>
<sequence>MELTDVRIYGIPLEELTDAKLGLSFESDETSKLYGILYCGFKTPFNEVFQPTNRLWYLNKVDVKNTGVIDNLKFDENAVNYYDININTTVLEKFYQEVQLIAELSAKANIFARKVAITPESYVDDDWAKNKTREELETMVMQFTESEKCANIPAPPPHPSPHPTLYHTVKPTRVFPFFVVSDSYGGDSDYH</sequence>
<reference evidence="1 2" key="1">
    <citation type="submission" date="2016-08" db="EMBL/GenBank/DDBJ databases">
        <authorList>
            <person name="Seilhamer J.J."/>
        </authorList>
    </citation>
    <scope>NUCLEOTIDE SEQUENCE [LARGE SCALE GENOMIC DNA]</scope>
    <source>
        <strain evidence="1">L21-II-0</strain>
    </source>
</reference>
<dbReference type="Proteomes" id="UP000184671">
    <property type="component" value="Unassembled WGS sequence"/>
</dbReference>